<dbReference type="GO" id="GO:0006412">
    <property type="term" value="P:translation"/>
    <property type="evidence" value="ECO:0007669"/>
    <property type="project" value="UniProtKB-UniRule"/>
</dbReference>
<dbReference type="InterPro" id="IPR057264">
    <property type="entry name" value="Ribosomal_uL24_C"/>
</dbReference>
<dbReference type="GO" id="GO:0005840">
    <property type="term" value="C:ribosome"/>
    <property type="evidence" value="ECO:0007669"/>
    <property type="project" value="UniProtKB-KW"/>
</dbReference>
<dbReference type="SMART" id="SM00739">
    <property type="entry name" value="KOW"/>
    <property type="match status" value="1"/>
</dbReference>
<dbReference type="InterPro" id="IPR041988">
    <property type="entry name" value="Ribosomal_uL24_KOW"/>
</dbReference>
<organism evidence="9">
    <name type="scientific">Laurencieae sp</name>
    <dbReference type="NCBI Taxonomy" id="2007162"/>
    <lineage>
        <taxon>Eukaryota</taxon>
        <taxon>Rhodophyta</taxon>
        <taxon>Florideophyceae</taxon>
        <taxon>Rhodymeniophycidae</taxon>
        <taxon>Ceramiales</taxon>
        <taxon>Rhodomelaceae</taxon>
        <taxon>Laurencieae</taxon>
    </lineage>
</organism>
<dbReference type="SUPFAM" id="SSF50104">
    <property type="entry name" value="Translation proteins SH3-like domain"/>
    <property type="match status" value="1"/>
</dbReference>
<evidence type="ECO:0000256" key="3">
    <source>
        <dbReference type="ARBA" id="ARBA00022980"/>
    </source>
</evidence>
<dbReference type="Pfam" id="PF17136">
    <property type="entry name" value="ribosomal_L24"/>
    <property type="match status" value="1"/>
</dbReference>
<evidence type="ECO:0000256" key="2">
    <source>
        <dbReference type="ARBA" id="ARBA00010618"/>
    </source>
</evidence>
<dbReference type="CDD" id="cd06089">
    <property type="entry name" value="KOW_RPL26"/>
    <property type="match status" value="1"/>
</dbReference>
<dbReference type="GO" id="GO:0009507">
    <property type="term" value="C:chloroplast"/>
    <property type="evidence" value="ECO:0007669"/>
    <property type="project" value="UniProtKB-SubCell"/>
</dbReference>
<keyword evidence="9" id="KW-0150">Chloroplast</keyword>
<comment type="function">
    <text evidence="1 6">One of two assembly initiator proteins, it binds directly to the 5'-end of the 23S rRNA, where it nucleates assembly of the 50S subunit.</text>
</comment>
<dbReference type="GO" id="GO:1990904">
    <property type="term" value="C:ribonucleoprotein complex"/>
    <property type="evidence" value="ECO:0007669"/>
    <property type="project" value="UniProtKB-KW"/>
</dbReference>
<sequence>MKKYRIKAKQGDSVKIISGKHKGQTGVIKKVLTKKNKVTVENINIQTKHVKAKQSEEKGLIKHIEGPIHYSNIQIIRTSITKGN</sequence>
<dbReference type="InterPro" id="IPR005824">
    <property type="entry name" value="KOW"/>
</dbReference>
<accession>A0A1Z1M2Y0</accession>
<dbReference type="HAMAP" id="MF_01326_B">
    <property type="entry name" value="Ribosomal_uL24_B"/>
    <property type="match status" value="1"/>
</dbReference>
<dbReference type="PROSITE" id="PS01108">
    <property type="entry name" value="RIBOSOMAL_L24"/>
    <property type="match status" value="1"/>
</dbReference>
<comment type="subunit">
    <text evidence="6">Part of the 50S ribosomal subunit.</text>
</comment>
<protein>
    <recommendedName>
        <fullName evidence="5 6">Large ribosomal subunit protein uL24c</fullName>
    </recommendedName>
</protein>
<keyword evidence="4 6" id="KW-0687">Ribonucleoprotein</keyword>
<dbReference type="Pfam" id="PF00467">
    <property type="entry name" value="KOW"/>
    <property type="match status" value="1"/>
</dbReference>
<feature type="domain" description="KOW" evidence="8">
    <location>
        <begin position="7"/>
        <end position="34"/>
    </location>
</feature>
<proteinExistence type="inferred from homology"/>
<keyword evidence="6" id="KW-0694">RNA-binding</keyword>
<dbReference type="NCBIfam" id="TIGR01079">
    <property type="entry name" value="rplX_bact"/>
    <property type="match status" value="1"/>
</dbReference>
<dbReference type="PANTHER" id="PTHR12903">
    <property type="entry name" value="MITOCHONDRIAL RIBOSOMAL PROTEIN L24"/>
    <property type="match status" value="1"/>
</dbReference>
<dbReference type="InterPro" id="IPR008991">
    <property type="entry name" value="Translation_prot_SH3-like_sf"/>
</dbReference>
<dbReference type="AlphaFoldDB" id="A0A1Z1M2Y0"/>
<keyword evidence="6" id="KW-0699">rRNA-binding</keyword>
<dbReference type="Gene3D" id="2.30.30.30">
    <property type="match status" value="1"/>
</dbReference>
<evidence type="ECO:0000256" key="1">
    <source>
        <dbReference type="ARBA" id="ARBA00004072"/>
    </source>
</evidence>
<comment type="subcellular location">
    <subcellularLocation>
        <location evidence="6">Plastid</location>
        <location evidence="6">Chloroplast</location>
    </subcellularLocation>
</comment>
<evidence type="ECO:0000256" key="7">
    <source>
        <dbReference type="RuleBase" id="RU003477"/>
    </source>
</evidence>
<dbReference type="InterPro" id="IPR014722">
    <property type="entry name" value="Rib_uL2_dom2"/>
</dbReference>
<evidence type="ECO:0000313" key="9">
    <source>
        <dbReference type="EMBL" id="ARW60250.1"/>
    </source>
</evidence>
<reference evidence="9" key="1">
    <citation type="journal article" date="2017" name="J. Phycol.">
        <title>Analysis of chloroplast genomes and a supermatrix inform reclassification of the Rhodomelaceae (Rhodophyta).</title>
        <authorList>
            <person name="Diaz-Tapia P."/>
            <person name="Maggs C.A."/>
            <person name="West J.A."/>
            <person name="Verbruggen H."/>
        </authorList>
    </citation>
    <scope>NUCLEOTIDE SEQUENCE</scope>
    <source>
        <strain evidence="9">JFC1711</strain>
    </source>
</reference>
<keyword evidence="9" id="KW-0934">Plastid</keyword>
<evidence type="ECO:0000256" key="6">
    <source>
        <dbReference type="HAMAP-Rule" id="MF_01326"/>
    </source>
</evidence>
<keyword evidence="3 6" id="KW-0689">Ribosomal protein</keyword>
<name>A0A1Z1M2Y0_9FLOR</name>
<gene>
    <name evidence="6 9" type="primary">rpl24</name>
</gene>
<dbReference type="GO" id="GO:0019843">
    <property type="term" value="F:rRNA binding"/>
    <property type="evidence" value="ECO:0007669"/>
    <property type="project" value="UniProtKB-UniRule"/>
</dbReference>
<evidence type="ECO:0000259" key="8">
    <source>
        <dbReference type="SMART" id="SM00739"/>
    </source>
</evidence>
<dbReference type="InterPro" id="IPR005825">
    <property type="entry name" value="Ribosomal_uL24_CS"/>
</dbReference>
<comment type="similarity">
    <text evidence="2 6 7">Belongs to the universal ribosomal protein uL24 family.</text>
</comment>
<geneLocation type="chloroplast" evidence="9"/>
<evidence type="ECO:0000256" key="4">
    <source>
        <dbReference type="ARBA" id="ARBA00023274"/>
    </source>
</evidence>
<dbReference type="EMBL" id="MF101412">
    <property type="protein sequence ID" value="ARW60250.1"/>
    <property type="molecule type" value="Genomic_DNA"/>
</dbReference>
<dbReference type="InterPro" id="IPR003256">
    <property type="entry name" value="Ribosomal_uL24"/>
</dbReference>
<dbReference type="GO" id="GO:0003735">
    <property type="term" value="F:structural constituent of ribosome"/>
    <property type="evidence" value="ECO:0007669"/>
    <property type="project" value="InterPro"/>
</dbReference>
<evidence type="ECO:0000256" key="5">
    <source>
        <dbReference type="ARBA" id="ARBA00035282"/>
    </source>
</evidence>